<comment type="catalytic activity">
    <reaction evidence="3">
        <text>DNA(n) + a 2'-deoxyribonucleoside 5'-triphosphate = DNA(n+1) + diphosphate</text>
        <dbReference type="Rhea" id="RHEA:22508"/>
        <dbReference type="Rhea" id="RHEA-COMP:17339"/>
        <dbReference type="Rhea" id="RHEA-COMP:17340"/>
        <dbReference type="ChEBI" id="CHEBI:33019"/>
        <dbReference type="ChEBI" id="CHEBI:61560"/>
        <dbReference type="ChEBI" id="CHEBI:173112"/>
        <dbReference type="EC" id="2.7.7.7"/>
    </reaction>
</comment>
<dbReference type="InterPro" id="IPR001098">
    <property type="entry name" value="DNA-dir_DNA_pol_A_palm_dom"/>
</dbReference>
<feature type="domain" description="DNA-directed DNA polymerase family A palm" evidence="5">
    <location>
        <begin position="331"/>
        <end position="549"/>
    </location>
</feature>
<keyword evidence="2" id="KW-0235">DNA replication</keyword>
<dbReference type="AlphaFoldDB" id="A0A4Y3KGY4"/>
<proteinExistence type="predicted"/>
<dbReference type="SUPFAM" id="SSF56672">
    <property type="entry name" value="DNA/RNA polymerases"/>
    <property type="match status" value="1"/>
</dbReference>
<dbReference type="CDD" id="cd06444">
    <property type="entry name" value="DNA_pol_A"/>
    <property type="match status" value="1"/>
</dbReference>
<dbReference type="GO" id="GO:0003887">
    <property type="term" value="F:DNA-directed DNA polymerase activity"/>
    <property type="evidence" value="ECO:0007669"/>
    <property type="project" value="UniProtKB-EC"/>
</dbReference>
<dbReference type="EMBL" id="BJLQ01000003">
    <property type="protein sequence ID" value="GEA83252.1"/>
    <property type="molecule type" value="Genomic_DNA"/>
</dbReference>
<sequence length="601" mass="63300">MRQARDVIVVVAHPGARDPEPRAVVAVVAPEAPARDAVLGTERAVRWAWADTTAWYPRLLADGVRVERCLDLRLTHRLLRASVATASSALATGAAGAFDEPAAAPAEPGPAAPTTLFEATDGDAASDEHPGDSSAAVPAELARTPDVDACLAELAAQDAAVAGSAIAGSAVAGRLRLLVAGESAGALAAAEMRHAGLPWDADVHDEVLRSRLGPRPARGSRPPEMERLAARVRTELDAPTLNPDSLPDVLRALRRVGLPVSSTRQWELANLDHPAIAPLLEYKKLSRLHSANGWAWLDEWVVDGRFRPEYVVGGVVTGRWGSSGGGALQIPRTLRTAVRADPGWRLVVADAAQLEPRVLAGMAHDERMAAAGAGRDLYAGIVEAGVVPERALAKVGMLGALYGGTTGASASVLPRLLQAFPRATGLVEEAARAGERGEIVSTLLGRSSPRPGAAWLQVQADALDPDASDGAQSQARAQTRAWGRFTRNFVVQGTAAEWALCWIAELRRRLWAMGVDEDAPGAVRAPFVGRPHLVYFLHDELVVHCPAPFAEAVADAVVEAATAAGRLLFGSFPIEFPLAVGVATAYDTAKDTATLRRDAPR</sequence>
<gene>
    <name evidence="6" type="ORF">CGE01nite_05030</name>
</gene>
<evidence type="ECO:0000256" key="1">
    <source>
        <dbReference type="ARBA" id="ARBA00012417"/>
    </source>
</evidence>
<dbReference type="Proteomes" id="UP000320461">
    <property type="component" value="Unassembled WGS sequence"/>
</dbReference>
<evidence type="ECO:0000256" key="2">
    <source>
        <dbReference type="ARBA" id="ARBA00022705"/>
    </source>
</evidence>
<dbReference type="PANTHER" id="PTHR10133:SF27">
    <property type="entry name" value="DNA POLYMERASE NU"/>
    <property type="match status" value="1"/>
</dbReference>
<dbReference type="GO" id="GO:0003677">
    <property type="term" value="F:DNA binding"/>
    <property type="evidence" value="ECO:0007669"/>
    <property type="project" value="InterPro"/>
</dbReference>
<dbReference type="GO" id="GO:0004527">
    <property type="term" value="F:exonuclease activity"/>
    <property type="evidence" value="ECO:0007669"/>
    <property type="project" value="UniProtKB-KW"/>
</dbReference>
<dbReference type="NCBIfam" id="NF011538">
    <property type="entry name" value="PRK14975.1-1"/>
    <property type="match status" value="1"/>
</dbReference>
<keyword evidence="6" id="KW-0269">Exonuclease</keyword>
<evidence type="ECO:0000313" key="6">
    <source>
        <dbReference type="EMBL" id="GEA83252.1"/>
    </source>
</evidence>
<dbReference type="Pfam" id="PF00476">
    <property type="entry name" value="DNA_pol_A"/>
    <property type="match status" value="1"/>
</dbReference>
<dbReference type="EC" id="2.7.7.7" evidence="1"/>
<dbReference type="InterPro" id="IPR043502">
    <property type="entry name" value="DNA/RNA_pol_sf"/>
</dbReference>
<dbReference type="SMART" id="SM00482">
    <property type="entry name" value="POLAc"/>
    <property type="match status" value="1"/>
</dbReference>
<dbReference type="Gene3D" id="3.30.70.370">
    <property type="match status" value="1"/>
</dbReference>
<evidence type="ECO:0000256" key="3">
    <source>
        <dbReference type="ARBA" id="ARBA00049244"/>
    </source>
</evidence>
<dbReference type="PANTHER" id="PTHR10133">
    <property type="entry name" value="DNA POLYMERASE I"/>
    <property type="match status" value="1"/>
</dbReference>
<keyword evidence="6" id="KW-0540">Nuclease</keyword>
<dbReference type="GO" id="GO:0006302">
    <property type="term" value="P:double-strand break repair"/>
    <property type="evidence" value="ECO:0007669"/>
    <property type="project" value="TreeGrafter"/>
</dbReference>
<reference evidence="6 7" key="1">
    <citation type="submission" date="2019-06" db="EMBL/GenBank/DDBJ databases">
        <title>Whole genome shotgun sequence of Cellulomonas gelida NBRC 3748.</title>
        <authorList>
            <person name="Hosoyama A."/>
            <person name="Uohara A."/>
            <person name="Ohji S."/>
            <person name="Ichikawa N."/>
        </authorList>
    </citation>
    <scope>NUCLEOTIDE SEQUENCE [LARGE SCALE GENOMIC DNA]</scope>
    <source>
        <strain evidence="6 7">NBRC 3748</strain>
    </source>
</reference>
<evidence type="ECO:0000313" key="7">
    <source>
        <dbReference type="Proteomes" id="UP000320461"/>
    </source>
</evidence>
<dbReference type="GO" id="GO:0006261">
    <property type="term" value="P:DNA-templated DNA replication"/>
    <property type="evidence" value="ECO:0007669"/>
    <property type="project" value="InterPro"/>
</dbReference>
<feature type="region of interest" description="Disordered" evidence="4">
    <location>
        <begin position="100"/>
        <end position="135"/>
    </location>
</feature>
<accession>A0A4Y3KGY4</accession>
<keyword evidence="7" id="KW-1185">Reference proteome</keyword>
<name>A0A4Y3KGY4_9CELL</name>
<keyword evidence="6" id="KW-0378">Hydrolase</keyword>
<protein>
    <recommendedName>
        <fullName evidence="1">DNA-directed DNA polymerase</fullName>
        <ecNumber evidence="1">2.7.7.7</ecNumber>
    </recommendedName>
</protein>
<comment type="caution">
    <text evidence="6">The sequence shown here is derived from an EMBL/GenBank/DDBJ whole genome shotgun (WGS) entry which is preliminary data.</text>
</comment>
<evidence type="ECO:0000256" key="4">
    <source>
        <dbReference type="SAM" id="MobiDB-lite"/>
    </source>
</evidence>
<dbReference type="InterPro" id="IPR002298">
    <property type="entry name" value="DNA_polymerase_A"/>
</dbReference>
<evidence type="ECO:0000259" key="5">
    <source>
        <dbReference type="SMART" id="SM00482"/>
    </source>
</evidence>
<organism evidence="6 7">
    <name type="scientific">Cellulomonas gelida</name>
    <dbReference type="NCBI Taxonomy" id="1712"/>
    <lineage>
        <taxon>Bacteria</taxon>
        <taxon>Bacillati</taxon>
        <taxon>Actinomycetota</taxon>
        <taxon>Actinomycetes</taxon>
        <taxon>Micrococcales</taxon>
        <taxon>Cellulomonadaceae</taxon>
        <taxon>Cellulomonas</taxon>
    </lineage>
</organism>
<dbReference type="Gene3D" id="1.10.150.20">
    <property type="entry name" value="5' to 3' exonuclease, C-terminal subdomain"/>
    <property type="match status" value="1"/>
</dbReference>